<gene>
    <name evidence="2" type="ORF">BB8028_0004g10030</name>
</gene>
<sequence length="243" mass="26821">MDDIEPFEVPYQALWRIKHNGRDGLAFEWPEAPILLLLYCCVSATEFEPVQEVAVAKVPADCSPVGWFFHMDREEVKAVCTSIMPPKNAERTSDWISSVTVSLSERSMIFWEGDSEEDLIAFGALDPIVVPAIPTAKQESCPLKAPVTLDKAVSQPALVVVEKDIFSLALPKKPPDVVMSSRAAAAAAEPDKESCLFDPFISFDQVVAEPVDAGRKTEKHDEITYSSTPEGSQGSEDMEIEWF</sequence>
<feature type="region of interest" description="Disordered" evidence="1">
    <location>
        <begin position="212"/>
        <end position="243"/>
    </location>
</feature>
<protein>
    <submittedName>
        <fullName evidence="2">Uncharacterized protein</fullName>
    </submittedName>
</protein>
<comment type="caution">
    <text evidence="2">The sequence shown here is derived from an EMBL/GenBank/DDBJ whole genome shotgun (WGS) entry which is preliminary data.</text>
</comment>
<dbReference type="EMBL" id="JRHA01000004">
    <property type="protein sequence ID" value="PQK14072.1"/>
    <property type="molecule type" value="Genomic_DNA"/>
</dbReference>
<dbReference type="OrthoDB" id="4870730at2759"/>
<reference evidence="2 3" key="1">
    <citation type="submission" date="2016-07" db="EMBL/GenBank/DDBJ databases">
        <title>Comparative genomics of the entomopathogenic fungus Beauveria bassiana.</title>
        <authorList>
            <person name="Valero Jimenez C.A."/>
            <person name="Zwaan B.J."/>
            <person name="Van Kan J.A."/>
            <person name="Takken W."/>
            <person name="Debets A.J."/>
            <person name="Schoustra S.E."/>
            <person name="Koenraadt C.J."/>
        </authorList>
    </citation>
    <scope>NUCLEOTIDE SEQUENCE [LARGE SCALE GENOMIC DNA]</scope>
    <source>
        <strain evidence="2 3">ARSEF 8028</strain>
    </source>
</reference>
<evidence type="ECO:0000256" key="1">
    <source>
        <dbReference type="SAM" id="MobiDB-lite"/>
    </source>
</evidence>
<dbReference type="AlphaFoldDB" id="A0A2S7YDX5"/>
<proteinExistence type="predicted"/>
<evidence type="ECO:0000313" key="3">
    <source>
        <dbReference type="Proteomes" id="UP000237441"/>
    </source>
</evidence>
<name>A0A2S7YDX5_BEABA</name>
<feature type="compositionally biased region" description="Basic and acidic residues" evidence="1">
    <location>
        <begin position="212"/>
        <end position="223"/>
    </location>
</feature>
<accession>A0A2S7YDX5</accession>
<evidence type="ECO:0000313" key="2">
    <source>
        <dbReference type="EMBL" id="PQK14072.1"/>
    </source>
</evidence>
<feature type="compositionally biased region" description="Polar residues" evidence="1">
    <location>
        <begin position="224"/>
        <end position="235"/>
    </location>
</feature>
<organism evidence="2 3">
    <name type="scientific">Beauveria bassiana</name>
    <name type="common">White muscardine disease fungus</name>
    <name type="synonym">Tritirachium shiotae</name>
    <dbReference type="NCBI Taxonomy" id="176275"/>
    <lineage>
        <taxon>Eukaryota</taxon>
        <taxon>Fungi</taxon>
        <taxon>Dikarya</taxon>
        <taxon>Ascomycota</taxon>
        <taxon>Pezizomycotina</taxon>
        <taxon>Sordariomycetes</taxon>
        <taxon>Hypocreomycetidae</taxon>
        <taxon>Hypocreales</taxon>
        <taxon>Cordycipitaceae</taxon>
        <taxon>Beauveria</taxon>
    </lineage>
</organism>
<dbReference type="Proteomes" id="UP000237441">
    <property type="component" value="Unassembled WGS sequence"/>
</dbReference>